<reference evidence="2" key="1">
    <citation type="submission" date="2015-04" db="UniProtKB">
        <authorList>
            <consortium name="EnsemblPlants"/>
        </authorList>
    </citation>
    <scope>IDENTIFICATION</scope>
    <source>
        <strain evidence="2">SL10</strain>
    </source>
</reference>
<dbReference type="HOGENOM" id="CLU_2744332_0_0_1"/>
<protein>
    <submittedName>
        <fullName evidence="2">Uncharacterized protein</fullName>
    </submittedName>
</protein>
<dbReference type="Gramene" id="ONIVA03G17670.1">
    <property type="protein sequence ID" value="ONIVA03G17670.1"/>
    <property type="gene ID" value="ONIVA03G17670"/>
</dbReference>
<evidence type="ECO:0000256" key="1">
    <source>
        <dbReference type="SAM" id="MobiDB-lite"/>
    </source>
</evidence>
<evidence type="ECO:0000313" key="3">
    <source>
        <dbReference type="Proteomes" id="UP000006591"/>
    </source>
</evidence>
<feature type="region of interest" description="Disordered" evidence="1">
    <location>
        <begin position="1"/>
        <end position="71"/>
    </location>
</feature>
<sequence>MGNTEMKATTTPYVYSGFSPRPWPLTARENDPTPNPDNMLELDGDRLPSGGGAVWPASGWKEERSKQAEEW</sequence>
<name>A0A0E0GM50_ORYNI</name>
<dbReference type="AlphaFoldDB" id="A0A0E0GM50"/>
<dbReference type="Proteomes" id="UP000006591">
    <property type="component" value="Chromosome 3"/>
</dbReference>
<feature type="compositionally biased region" description="Basic and acidic residues" evidence="1">
    <location>
        <begin position="60"/>
        <end position="71"/>
    </location>
</feature>
<proteinExistence type="predicted"/>
<reference evidence="2" key="2">
    <citation type="submission" date="2018-04" db="EMBL/GenBank/DDBJ databases">
        <title>OnivRS2 (Oryza nivara Reference Sequence Version 2).</title>
        <authorList>
            <person name="Zhang J."/>
            <person name="Kudrna D."/>
            <person name="Lee S."/>
            <person name="Talag J."/>
            <person name="Rajasekar S."/>
            <person name="Welchert J."/>
            <person name="Hsing Y.-I."/>
            <person name="Wing R.A."/>
        </authorList>
    </citation>
    <scope>NUCLEOTIDE SEQUENCE [LARGE SCALE GENOMIC DNA]</scope>
    <source>
        <strain evidence="2">SL10</strain>
    </source>
</reference>
<dbReference type="EnsemblPlants" id="ONIVA03G17670.1">
    <property type="protein sequence ID" value="ONIVA03G17670.1"/>
    <property type="gene ID" value="ONIVA03G17670"/>
</dbReference>
<evidence type="ECO:0000313" key="2">
    <source>
        <dbReference type="EnsemblPlants" id="ONIVA03G17670.1"/>
    </source>
</evidence>
<accession>A0A0E0GM50</accession>
<feature type="compositionally biased region" description="Polar residues" evidence="1">
    <location>
        <begin position="1"/>
        <end position="13"/>
    </location>
</feature>
<organism evidence="2">
    <name type="scientific">Oryza nivara</name>
    <name type="common">Indian wild rice</name>
    <name type="synonym">Oryza sativa f. spontanea</name>
    <dbReference type="NCBI Taxonomy" id="4536"/>
    <lineage>
        <taxon>Eukaryota</taxon>
        <taxon>Viridiplantae</taxon>
        <taxon>Streptophyta</taxon>
        <taxon>Embryophyta</taxon>
        <taxon>Tracheophyta</taxon>
        <taxon>Spermatophyta</taxon>
        <taxon>Magnoliopsida</taxon>
        <taxon>Liliopsida</taxon>
        <taxon>Poales</taxon>
        <taxon>Poaceae</taxon>
        <taxon>BOP clade</taxon>
        <taxon>Oryzoideae</taxon>
        <taxon>Oryzeae</taxon>
        <taxon>Oryzinae</taxon>
        <taxon>Oryza</taxon>
    </lineage>
</organism>
<keyword evidence="3" id="KW-1185">Reference proteome</keyword>